<comment type="subcellular location">
    <subcellularLocation>
        <location evidence="1">Membrane</location>
        <topology evidence="1">Multi-pass membrane protein</topology>
    </subcellularLocation>
</comment>
<feature type="transmembrane region" description="Helical" evidence="9">
    <location>
        <begin position="58"/>
        <end position="79"/>
    </location>
</feature>
<keyword evidence="6 9" id="KW-1133">Transmembrane helix</keyword>
<evidence type="ECO:0000256" key="2">
    <source>
        <dbReference type="ARBA" id="ARBA00006459"/>
    </source>
</evidence>
<keyword evidence="4 9" id="KW-0812">Transmembrane</keyword>
<accession>W8C9Z8</accession>
<dbReference type="InterPro" id="IPR000175">
    <property type="entry name" value="Na/ntran_symport"/>
</dbReference>
<evidence type="ECO:0000256" key="4">
    <source>
        <dbReference type="ARBA" id="ARBA00022692"/>
    </source>
</evidence>
<feature type="binding site" evidence="8">
    <location>
        <position position="37"/>
    </location>
    <ligand>
        <name>Na(+)</name>
        <dbReference type="ChEBI" id="CHEBI:29101"/>
        <label>1</label>
    </ligand>
</feature>
<dbReference type="GO" id="GO:0015375">
    <property type="term" value="F:glycine:sodium symporter activity"/>
    <property type="evidence" value="ECO:0007669"/>
    <property type="project" value="TreeGrafter"/>
</dbReference>
<dbReference type="GO" id="GO:0046872">
    <property type="term" value="F:metal ion binding"/>
    <property type="evidence" value="ECO:0007669"/>
    <property type="project" value="UniProtKB-KW"/>
</dbReference>
<evidence type="ECO:0000256" key="8">
    <source>
        <dbReference type="PIRSR" id="PIRSR600175-1"/>
    </source>
</evidence>
<feature type="transmembrane region" description="Helical" evidence="9">
    <location>
        <begin position="421"/>
        <end position="447"/>
    </location>
</feature>
<proteinExistence type="evidence at transcript level"/>
<keyword evidence="7 9" id="KW-0472">Membrane</keyword>
<evidence type="ECO:0000313" key="10">
    <source>
        <dbReference type="EMBL" id="JAC00340.1"/>
    </source>
</evidence>
<feature type="transmembrane region" description="Helical" evidence="9">
    <location>
        <begin position="235"/>
        <end position="255"/>
    </location>
</feature>
<feature type="transmembrane region" description="Helical" evidence="9">
    <location>
        <begin position="29"/>
        <end position="52"/>
    </location>
</feature>
<dbReference type="Pfam" id="PF00209">
    <property type="entry name" value="SNF"/>
    <property type="match status" value="1"/>
</dbReference>
<feature type="transmembrane region" description="Helical" evidence="9">
    <location>
        <begin position="315"/>
        <end position="334"/>
    </location>
</feature>
<dbReference type="AlphaFoldDB" id="W8C9Z8"/>
<reference evidence="10" key="2">
    <citation type="journal article" date="2014" name="BMC Genomics">
        <title>A genomic perspective to assessing quality of mass-reared SIT flies used in Mediterranean fruit fly (Ceratitis capitata) eradication in California.</title>
        <authorList>
            <person name="Calla B."/>
            <person name="Hall B."/>
            <person name="Hou S."/>
            <person name="Geib S.M."/>
        </authorList>
    </citation>
    <scope>NUCLEOTIDE SEQUENCE</scope>
</reference>
<protein>
    <submittedName>
        <fullName evidence="10">Sodium-and chloride-dependent neutral and basic amino acid transporter B(0+)</fullName>
    </submittedName>
</protein>
<feature type="transmembrane region" description="Helical" evidence="9">
    <location>
        <begin position="453"/>
        <end position="472"/>
    </location>
</feature>
<dbReference type="InterPro" id="IPR037272">
    <property type="entry name" value="SNS_sf"/>
</dbReference>
<evidence type="ECO:0000256" key="9">
    <source>
        <dbReference type="SAM" id="Phobius"/>
    </source>
</evidence>
<keyword evidence="8" id="KW-0479">Metal-binding</keyword>
<dbReference type="PANTHER" id="PTHR11616:SF240">
    <property type="entry name" value="BLOATED TUBULES, ISOFORM B-RELATED"/>
    <property type="match status" value="1"/>
</dbReference>
<evidence type="ECO:0000256" key="3">
    <source>
        <dbReference type="ARBA" id="ARBA00022448"/>
    </source>
</evidence>
<feature type="transmembrane region" description="Helical" evidence="9">
    <location>
        <begin position="493"/>
        <end position="518"/>
    </location>
</feature>
<dbReference type="EMBL" id="GAMC01006216">
    <property type="protein sequence ID" value="JAC00340.1"/>
    <property type="molecule type" value="mRNA"/>
</dbReference>
<keyword evidence="5" id="KW-0769">Symport</keyword>
<name>W8C9Z8_CERCA</name>
<feature type="transmembrane region" description="Helical" evidence="9">
    <location>
        <begin position="275"/>
        <end position="303"/>
    </location>
</feature>
<feature type="transmembrane region" description="Helical" evidence="9">
    <location>
        <begin position="100"/>
        <end position="127"/>
    </location>
</feature>
<evidence type="ECO:0000256" key="1">
    <source>
        <dbReference type="ARBA" id="ARBA00004141"/>
    </source>
</evidence>
<dbReference type="OrthoDB" id="7966043at2759"/>
<evidence type="ECO:0000256" key="5">
    <source>
        <dbReference type="ARBA" id="ARBA00022847"/>
    </source>
</evidence>
<feature type="transmembrane region" description="Helical" evidence="9">
    <location>
        <begin position="382"/>
        <end position="401"/>
    </location>
</feature>
<sequence length="602" mass="69604">MIYESSYDSGRLPFKPDLTRGYWAKSSDFVFTGISLAFRLDIFSVVWMAFTYAGCAGVLPYIICLFLFVVPLFVMQSFMGQFSSSGFISSFRIAPLFKGIGYISLAVNLGVLTYYSVLAAVPLLYLFHSLRPTLPWSCEGLKDWSANVTENPVKHLCHMLTNDTTPNANFSWFVMHEIPSNLFLKTRFNNLELFEPNDEGFYISWEILLCTFLTWTIISSIFYKCRSIEKLGTVLRYLIFITLALLLITVIRFSLVPSNLTQAIYDFFIPNRFTLIQSFSCVSIFVISVFGAGWGTVISLASFNKFKSPITQNSWTICLGQMFVFLSFAFIVFVTDNYFDEIKEAYDEQNPNSYAFINKLWVLYLSTGSVLAEMSWPNLWCIIFYLMLILTALITMSICLLSTLQSIFDDFENYRTRKTELTFIVIGLLAICSLYTCSNQGVFLHVIFANDTVVTQTALNLLLFLVVLWVYGRVRFQRDLEFMLSERFSNCKIYMLRFVSPLCLIVMLLATFFIAFMYHNVGSWIVQIAALLFIVLPWLYVPGYMIYIMLQTTGTYKTRFKRCCRPMDWYPVELEDRQRYEQAMRNTDMTHQLNSLDEETAT</sequence>
<organism evidence="10">
    <name type="scientific">Ceratitis capitata</name>
    <name type="common">Mediterranean fruit fly</name>
    <name type="synonym">Tephritis capitata</name>
    <dbReference type="NCBI Taxonomy" id="7213"/>
    <lineage>
        <taxon>Eukaryota</taxon>
        <taxon>Metazoa</taxon>
        <taxon>Ecdysozoa</taxon>
        <taxon>Arthropoda</taxon>
        <taxon>Hexapoda</taxon>
        <taxon>Insecta</taxon>
        <taxon>Pterygota</taxon>
        <taxon>Neoptera</taxon>
        <taxon>Endopterygota</taxon>
        <taxon>Diptera</taxon>
        <taxon>Brachycera</taxon>
        <taxon>Muscomorpha</taxon>
        <taxon>Tephritoidea</taxon>
        <taxon>Tephritidae</taxon>
        <taxon>Ceratitis</taxon>
        <taxon>Ceratitis</taxon>
    </lineage>
</organism>
<keyword evidence="8" id="KW-0915">Sodium</keyword>
<reference evidence="10" key="1">
    <citation type="submission" date="2013-07" db="EMBL/GenBank/DDBJ databases">
        <authorList>
            <person name="Geib S."/>
        </authorList>
    </citation>
    <scope>NUCLEOTIDE SEQUENCE</scope>
</reference>
<comment type="similarity">
    <text evidence="2">Belongs to the sodium:neurotransmitter symporter (SNF) (TC 2.A.22) family.</text>
</comment>
<evidence type="ECO:0000256" key="7">
    <source>
        <dbReference type="ARBA" id="ARBA00023136"/>
    </source>
</evidence>
<gene>
    <name evidence="10" type="primary">S6A14</name>
</gene>
<feature type="transmembrane region" description="Helical" evidence="9">
    <location>
        <begin position="202"/>
        <end position="223"/>
    </location>
</feature>
<evidence type="ECO:0000256" key="6">
    <source>
        <dbReference type="ARBA" id="ARBA00022989"/>
    </source>
</evidence>
<dbReference type="PANTHER" id="PTHR11616">
    <property type="entry name" value="SODIUM/CHLORIDE DEPENDENT TRANSPORTER"/>
    <property type="match status" value="1"/>
</dbReference>
<keyword evidence="3" id="KW-0813">Transport</keyword>
<dbReference type="SUPFAM" id="SSF161070">
    <property type="entry name" value="SNF-like"/>
    <property type="match status" value="1"/>
</dbReference>
<feature type="transmembrane region" description="Helical" evidence="9">
    <location>
        <begin position="524"/>
        <end position="550"/>
    </location>
</feature>
<dbReference type="GO" id="GO:0005886">
    <property type="term" value="C:plasma membrane"/>
    <property type="evidence" value="ECO:0007669"/>
    <property type="project" value="TreeGrafter"/>
</dbReference>
<dbReference type="PROSITE" id="PS50267">
    <property type="entry name" value="NA_NEUROTRAN_SYMP_3"/>
    <property type="match status" value="1"/>
</dbReference>
<dbReference type="PRINTS" id="PR00176">
    <property type="entry name" value="NANEUSMPORT"/>
</dbReference>